<dbReference type="RefSeq" id="WP_149356584.1">
    <property type="nucleotide sequence ID" value="NZ_BKBW01000009.1"/>
</dbReference>
<protein>
    <submittedName>
        <fullName evidence="1">Uncharacterized protein</fullName>
    </submittedName>
</protein>
<organism evidence="1 2">
    <name type="scientific">Comamonas testosteroni</name>
    <name type="common">Pseudomonas testosteroni</name>
    <dbReference type="NCBI Taxonomy" id="285"/>
    <lineage>
        <taxon>Bacteria</taxon>
        <taxon>Pseudomonadati</taxon>
        <taxon>Pseudomonadota</taxon>
        <taxon>Betaproteobacteria</taxon>
        <taxon>Burkholderiales</taxon>
        <taxon>Comamonadaceae</taxon>
        <taxon>Comamonas</taxon>
    </lineage>
</organism>
<dbReference type="EMBL" id="BKBW01000009">
    <property type="protein sequence ID" value="GEQ77038.1"/>
    <property type="molecule type" value="Genomic_DNA"/>
</dbReference>
<evidence type="ECO:0000313" key="2">
    <source>
        <dbReference type="Proteomes" id="UP000323105"/>
    </source>
</evidence>
<evidence type="ECO:0000313" key="1">
    <source>
        <dbReference type="EMBL" id="GEQ77038.1"/>
    </source>
</evidence>
<reference evidence="1 2" key="1">
    <citation type="journal article" date="2019" name="Microbiol. Resour. Announc.">
        <title>Draft Genome Sequence of Comamonas testosteroni TA441, a Bacterium That Has a Cryptic Phenol Degradation Gene Cluster.</title>
        <authorList>
            <person name="Arai H."/>
            <person name="Ishii M."/>
        </authorList>
    </citation>
    <scope>NUCLEOTIDE SEQUENCE [LARGE SCALE GENOMIC DNA]</scope>
    <source>
        <strain evidence="1 2">TA441</strain>
    </source>
</reference>
<accession>A0A5A7MGU6</accession>
<proteinExistence type="predicted"/>
<gene>
    <name evidence="1" type="ORF">CTTA_4043</name>
</gene>
<name>A0A5A7MGU6_COMTE</name>
<dbReference type="AlphaFoldDB" id="A0A5A7MGU6"/>
<dbReference type="Proteomes" id="UP000323105">
    <property type="component" value="Unassembled WGS sequence"/>
</dbReference>
<sequence>MHKKVVSLTAYKALRLVWIKRRARVLQRAFSADRATAVLEATQDWYRFNGKVLPNRAIRRVQEEVSA</sequence>
<comment type="caution">
    <text evidence="1">The sequence shown here is derived from an EMBL/GenBank/DDBJ whole genome shotgun (WGS) entry which is preliminary data.</text>
</comment>